<feature type="domain" description="K Homology" evidence="4">
    <location>
        <begin position="105"/>
        <end position="175"/>
    </location>
</feature>
<protein>
    <recommendedName>
        <fullName evidence="4">K Homology domain-containing protein</fullName>
    </recommendedName>
</protein>
<gene>
    <name evidence="5" type="ORF">CTAYLR_010439</name>
</gene>
<dbReference type="Gene3D" id="3.30.1370.10">
    <property type="entry name" value="K Homology domain, type 1"/>
    <property type="match status" value="2"/>
</dbReference>
<evidence type="ECO:0000256" key="3">
    <source>
        <dbReference type="SAM" id="MobiDB-lite"/>
    </source>
</evidence>
<proteinExistence type="predicted"/>
<dbReference type="EMBL" id="JAQMWT010000558">
    <property type="protein sequence ID" value="KAJ8599491.1"/>
    <property type="molecule type" value="Genomic_DNA"/>
</dbReference>
<dbReference type="InterPro" id="IPR004088">
    <property type="entry name" value="KH_dom_type_1"/>
</dbReference>
<evidence type="ECO:0000259" key="4">
    <source>
        <dbReference type="SMART" id="SM00322"/>
    </source>
</evidence>
<evidence type="ECO:0000313" key="6">
    <source>
        <dbReference type="Proteomes" id="UP001230188"/>
    </source>
</evidence>
<dbReference type="AlphaFoldDB" id="A0AAD7XIC7"/>
<evidence type="ECO:0000256" key="1">
    <source>
        <dbReference type="ARBA" id="ARBA00022737"/>
    </source>
</evidence>
<dbReference type="SMART" id="SM00322">
    <property type="entry name" value="KH"/>
    <property type="match status" value="2"/>
</dbReference>
<keyword evidence="1" id="KW-0677">Repeat</keyword>
<reference evidence="5" key="1">
    <citation type="submission" date="2023-01" db="EMBL/GenBank/DDBJ databases">
        <title>Metagenome sequencing of chrysophaentin producing Chrysophaeum taylorii.</title>
        <authorList>
            <person name="Davison J."/>
            <person name="Bewley C."/>
        </authorList>
    </citation>
    <scope>NUCLEOTIDE SEQUENCE</scope>
    <source>
        <strain evidence="5">NIES-1699</strain>
    </source>
</reference>
<dbReference type="Pfam" id="PF00013">
    <property type="entry name" value="KH_1"/>
    <property type="match status" value="2"/>
</dbReference>
<dbReference type="PROSITE" id="PS50084">
    <property type="entry name" value="KH_TYPE_1"/>
    <property type="match status" value="2"/>
</dbReference>
<comment type="caution">
    <text evidence="5">The sequence shown here is derived from an EMBL/GenBank/DDBJ whole genome shotgun (WGS) entry which is preliminary data.</text>
</comment>
<dbReference type="InterPro" id="IPR036612">
    <property type="entry name" value="KH_dom_type_1_sf"/>
</dbReference>
<dbReference type="GO" id="GO:0003723">
    <property type="term" value="F:RNA binding"/>
    <property type="evidence" value="ECO:0007669"/>
    <property type="project" value="UniProtKB-UniRule"/>
</dbReference>
<feature type="region of interest" description="Disordered" evidence="3">
    <location>
        <begin position="1"/>
        <end position="30"/>
    </location>
</feature>
<dbReference type="InterPro" id="IPR004087">
    <property type="entry name" value="KH_dom"/>
</dbReference>
<keyword evidence="2" id="KW-0694">RNA-binding</keyword>
<organism evidence="5 6">
    <name type="scientific">Chrysophaeum taylorii</name>
    <dbReference type="NCBI Taxonomy" id="2483200"/>
    <lineage>
        <taxon>Eukaryota</taxon>
        <taxon>Sar</taxon>
        <taxon>Stramenopiles</taxon>
        <taxon>Ochrophyta</taxon>
        <taxon>Pelagophyceae</taxon>
        <taxon>Pelagomonadales</taxon>
        <taxon>Pelagomonadaceae</taxon>
        <taxon>Chrysophaeum</taxon>
    </lineage>
</organism>
<accession>A0AAD7XIC7</accession>
<name>A0AAD7XIC7_9STRA</name>
<dbReference type="SUPFAM" id="SSF54791">
    <property type="entry name" value="Eukaryotic type KH-domain (KH-domain type I)"/>
    <property type="match status" value="2"/>
</dbReference>
<evidence type="ECO:0000256" key="2">
    <source>
        <dbReference type="PROSITE-ProRule" id="PRU00117"/>
    </source>
</evidence>
<dbReference type="PANTHER" id="PTHR10288">
    <property type="entry name" value="KH DOMAIN CONTAINING RNA BINDING PROTEIN"/>
    <property type="match status" value="1"/>
</dbReference>
<evidence type="ECO:0000313" key="5">
    <source>
        <dbReference type="EMBL" id="KAJ8599491.1"/>
    </source>
</evidence>
<feature type="domain" description="K Homology" evidence="4">
    <location>
        <begin position="277"/>
        <end position="347"/>
    </location>
</feature>
<dbReference type="Proteomes" id="UP001230188">
    <property type="component" value="Unassembled WGS sequence"/>
</dbReference>
<sequence>MGQTLVGEEDQRAARSSPEERAPERGASRPFVPATRQQLFFFLGDYSSEGVSASAADTAVSALSAAVASGALTPAPDVGAHRQHAPMPMAMSPMAQYTMAALGDRTIEAKLLLPNARIGVVIGKGGAMINHVRETSKATLDISESGTATSERVVTFAGDFGAVYAAFSMVLQHLAASAQPMGGIDLAVPHASLRESGATVKVGAPEDVVSTDPDVRKCVVSGTIDKAFTLVVHKLEETPAGSARAPDPTVVGVYGGGVPQAGMGGSSQQIQPPLPPGAMPVQFQVPNESMGAVIGRGGSTINQIRQMSGAKVDIAQSVPGMPMRLVTVTGTPDQIQMAQYLIQVKMGGGSLPTSNYGLASSAGSNQHDYAIQQQQAMQQQHMQQLDNYGQYNQQEYQQQLQQMHQMQQQQGGYYAGF</sequence>
<keyword evidence="6" id="KW-1185">Reference proteome</keyword>
<feature type="compositionally biased region" description="Basic and acidic residues" evidence="3">
    <location>
        <begin position="9"/>
        <end position="27"/>
    </location>
</feature>